<dbReference type="AlphaFoldDB" id="A0A059C2P5"/>
<dbReference type="PANTHER" id="PTHR31479:SF2">
    <property type="entry name" value="ALPHA_BETA-HYDROLASES SUPERFAMILY PROTEIN"/>
    <property type="match status" value="1"/>
</dbReference>
<accession>A0A059C2P5</accession>
<sequence length="356" mass="40269">MAFKNQHFHREIMAFKNQDFHRSGPRRRTRIDWKNADHGRSVVASLVKGAYVLERDRRGKREGSQALAPPWWETFAFQLKRILVDGADSSIFGAIFEYKPLPSSCNHSADGPCFVVAFRGTLFTKESFFRDIELDVQFLRNELHSSSRCKTAVQAVEDLVAATGNSKVVWLAGHSLGSAIALEAGKNMAKKGYYLESFLFNPPYASIPIEKIKSKIWKRAFQLAESGLCAAAALAKQSPEQLKQSADSFAALSPWVPQLFVNKADCVCSGYIGYFEHGKWMQKFRLGGIRKIASRYSVILLFMSENGTQAEPLHLIPSANLSINSKPPKCFLRAHKISEWWKLDLELESEVYKYEY</sequence>
<dbReference type="PANTHER" id="PTHR31479">
    <property type="entry name" value="ALPHA/BETA-HYDROLASES SUPERFAMILY PROTEIN"/>
    <property type="match status" value="1"/>
</dbReference>
<gene>
    <name evidence="1" type="ORF">EUGRSUZ_E00877</name>
</gene>
<organism evidence="1">
    <name type="scientific">Eucalyptus grandis</name>
    <name type="common">Flooded gum</name>
    <dbReference type="NCBI Taxonomy" id="71139"/>
    <lineage>
        <taxon>Eukaryota</taxon>
        <taxon>Viridiplantae</taxon>
        <taxon>Streptophyta</taxon>
        <taxon>Embryophyta</taxon>
        <taxon>Tracheophyta</taxon>
        <taxon>Spermatophyta</taxon>
        <taxon>Magnoliopsida</taxon>
        <taxon>eudicotyledons</taxon>
        <taxon>Gunneridae</taxon>
        <taxon>Pentapetalae</taxon>
        <taxon>rosids</taxon>
        <taxon>malvids</taxon>
        <taxon>Myrtales</taxon>
        <taxon>Myrtaceae</taxon>
        <taxon>Myrtoideae</taxon>
        <taxon>Eucalypteae</taxon>
        <taxon>Eucalyptus</taxon>
    </lineage>
</organism>
<dbReference type="OMA" id="SCFEIAM"/>
<evidence type="ECO:0008006" key="2">
    <source>
        <dbReference type="Google" id="ProtNLM"/>
    </source>
</evidence>
<dbReference type="InParanoid" id="A0A059C2P5"/>
<dbReference type="eggNOG" id="ENOG502ST7V">
    <property type="taxonomic scope" value="Eukaryota"/>
</dbReference>
<dbReference type="Gramene" id="KCW72431">
    <property type="protein sequence ID" value="KCW72431"/>
    <property type="gene ID" value="EUGRSUZ_E00877"/>
</dbReference>
<reference evidence="1" key="1">
    <citation type="submission" date="2013-07" db="EMBL/GenBank/DDBJ databases">
        <title>The genome of Eucalyptus grandis.</title>
        <authorList>
            <person name="Schmutz J."/>
            <person name="Hayes R."/>
            <person name="Myburg A."/>
            <person name="Tuskan G."/>
            <person name="Grattapaglia D."/>
            <person name="Rokhsar D.S."/>
        </authorList>
    </citation>
    <scope>NUCLEOTIDE SEQUENCE</scope>
    <source>
        <tissue evidence="1">Leaf extractions</tissue>
    </source>
</reference>
<dbReference type="STRING" id="71139.A0A059C2P5"/>
<name>A0A059C2P5_EUCGR</name>
<protein>
    <recommendedName>
        <fullName evidence="2">Fungal lipase-like domain-containing protein</fullName>
    </recommendedName>
</protein>
<dbReference type="EMBL" id="KK198757">
    <property type="protein sequence ID" value="KCW72431.1"/>
    <property type="molecule type" value="Genomic_DNA"/>
</dbReference>
<dbReference type="SUPFAM" id="SSF53474">
    <property type="entry name" value="alpha/beta-Hydrolases"/>
    <property type="match status" value="1"/>
</dbReference>
<proteinExistence type="predicted"/>
<dbReference type="InterPro" id="IPR029058">
    <property type="entry name" value="AB_hydrolase_fold"/>
</dbReference>
<evidence type="ECO:0000313" key="1">
    <source>
        <dbReference type="EMBL" id="KCW72431.1"/>
    </source>
</evidence>
<dbReference type="Gene3D" id="3.40.50.1820">
    <property type="entry name" value="alpha/beta hydrolase"/>
    <property type="match status" value="1"/>
</dbReference>